<protein>
    <submittedName>
        <fullName evidence="1">Uncharacterized protein</fullName>
    </submittedName>
</protein>
<accession>A0A2P2NE32</accession>
<proteinExistence type="predicted"/>
<evidence type="ECO:0000313" key="1">
    <source>
        <dbReference type="EMBL" id="MBX40751.1"/>
    </source>
</evidence>
<reference evidence="1" key="1">
    <citation type="submission" date="2018-02" db="EMBL/GenBank/DDBJ databases">
        <title>Rhizophora mucronata_Transcriptome.</title>
        <authorList>
            <person name="Meera S.P."/>
            <person name="Sreeshan A."/>
            <person name="Augustine A."/>
        </authorList>
    </citation>
    <scope>NUCLEOTIDE SEQUENCE</scope>
    <source>
        <tissue evidence="1">Leaf</tissue>
    </source>
</reference>
<organism evidence="1">
    <name type="scientific">Rhizophora mucronata</name>
    <name type="common">Asiatic mangrove</name>
    <dbReference type="NCBI Taxonomy" id="61149"/>
    <lineage>
        <taxon>Eukaryota</taxon>
        <taxon>Viridiplantae</taxon>
        <taxon>Streptophyta</taxon>
        <taxon>Embryophyta</taxon>
        <taxon>Tracheophyta</taxon>
        <taxon>Spermatophyta</taxon>
        <taxon>Magnoliopsida</taxon>
        <taxon>eudicotyledons</taxon>
        <taxon>Gunneridae</taxon>
        <taxon>Pentapetalae</taxon>
        <taxon>rosids</taxon>
        <taxon>fabids</taxon>
        <taxon>Malpighiales</taxon>
        <taxon>Rhizophoraceae</taxon>
        <taxon>Rhizophora</taxon>
    </lineage>
</organism>
<dbReference type="EMBL" id="GGEC01060267">
    <property type="protein sequence ID" value="MBX40751.1"/>
    <property type="molecule type" value="Transcribed_RNA"/>
</dbReference>
<name>A0A2P2NE32_RHIMU</name>
<dbReference type="AlphaFoldDB" id="A0A2P2NE32"/>
<sequence>MSKLLLRRFKMHCNIENQIQFVQPLLSCCCF</sequence>